<feature type="compositionally biased region" description="Basic and acidic residues" evidence="1">
    <location>
        <begin position="243"/>
        <end position="255"/>
    </location>
</feature>
<dbReference type="PaxDb" id="55529-EKX31156"/>
<keyword evidence="5" id="KW-1185">Reference proteome</keyword>
<proteinExistence type="predicted"/>
<feature type="compositionally biased region" description="Polar residues" evidence="1">
    <location>
        <begin position="1"/>
        <end position="17"/>
    </location>
</feature>
<dbReference type="HOGENOM" id="CLU_1052103_0_0_1"/>
<feature type="region of interest" description="Disordered" evidence="1">
    <location>
        <begin position="223"/>
        <end position="265"/>
    </location>
</feature>
<feature type="non-terminal residue" evidence="3">
    <location>
        <position position="1"/>
    </location>
</feature>
<dbReference type="SUPFAM" id="SSF50729">
    <property type="entry name" value="PH domain-like"/>
    <property type="match status" value="1"/>
</dbReference>
<evidence type="ECO:0000313" key="5">
    <source>
        <dbReference type="Proteomes" id="UP000011087"/>
    </source>
</evidence>
<protein>
    <recommendedName>
        <fullName evidence="2">PH domain-containing protein</fullName>
    </recommendedName>
</protein>
<evidence type="ECO:0000259" key="2">
    <source>
        <dbReference type="PROSITE" id="PS50003"/>
    </source>
</evidence>
<dbReference type="InterPro" id="IPR011993">
    <property type="entry name" value="PH-like_dom_sf"/>
</dbReference>
<dbReference type="InterPro" id="IPR001849">
    <property type="entry name" value="PH_domain"/>
</dbReference>
<sequence>DYDSNTFLGYKSPNTSPRRYRPFLKAVPDRPSRLAIEDERSCLPEIAGGESHQAAYPSNSKRIAEIGSSKLSPATSPRNNVDMKIQERKAALRAQDSAPFRSLPNLHTADHDATRQHEIRGHLELRESPSSTSGMQVLCVVNEKGIMSIFAGNDFTREIGMFRLRDTVIKTSEKHATMFILSTEEGTSRDSCDSSIHFFCKSESRRDNWVAALNDAGARMRGGSFRVKKEVPPAAPPSGPVPVKKDLGKTQDGPRARSPTVKEYM</sequence>
<feature type="region of interest" description="Disordered" evidence="1">
    <location>
        <begin position="1"/>
        <end position="22"/>
    </location>
</feature>
<evidence type="ECO:0000313" key="3">
    <source>
        <dbReference type="EMBL" id="EKX31156.1"/>
    </source>
</evidence>
<dbReference type="Gene3D" id="2.30.29.30">
    <property type="entry name" value="Pleckstrin-homology domain (PH domain)/Phosphotyrosine-binding domain (PTB)"/>
    <property type="match status" value="1"/>
</dbReference>
<gene>
    <name evidence="3" type="ORF">GUITHDRAFT_156668</name>
</gene>
<dbReference type="PROSITE" id="PS50003">
    <property type="entry name" value="PH_DOMAIN"/>
    <property type="match status" value="1"/>
</dbReference>
<dbReference type="AlphaFoldDB" id="L1I4I3"/>
<evidence type="ECO:0000256" key="1">
    <source>
        <dbReference type="SAM" id="MobiDB-lite"/>
    </source>
</evidence>
<evidence type="ECO:0000313" key="4">
    <source>
        <dbReference type="EnsemblProtists" id="EKX31156"/>
    </source>
</evidence>
<dbReference type="CDD" id="cd00821">
    <property type="entry name" value="PH"/>
    <property type="match status" value="1"/>
</dbReference>
<name>L1I4I3_GUITC</name>
<dbReference type="Proteomes" id="UP000011087">
    <property type="component" value="Unassembled WGS sequence"/>
</dbReference>
<dbReference type="SMART" id="SM00233">
    <property type="entry name" value="PH"/>
    <property type="match status" value="1"/>
</dbReference>
<reference evidence="5" key="2">
    <citation type="submission" date="2012-11" db="EMBL/GenBank/DDBJ databases">
        <authorList>
            <person name="Kuo A."/>
            <person name="Curtis B.A."/>
            <person name="Tanifuji G."/>
            <person name="Burki F."/>
            <person name="Gruber A."/>
            <person name="Irimia M."/>
            <person name="Maruyama S."/>
            <person name="Arias M.C."/>
            <person name="Ball S.G."/>
            <person name="Gile G.H."/>
            <person name="Hirakawa Y."/>
            <person name="Hopkins J.F."/>
            <person name="Rensing S.A."/>
            <person name="Schmutz J."/>
            <person name="Symeonidi A."/>
            <person name="Elias M."/>
            <person name="Eveleigh R.J."/>
            <person name="Herman E.K."/>
            <person name="Klute M.J."/>
            <person name="Nakayama T."/>
            <person name="Obornik M."/>
            <person name="Reyes-Prieto A."/>
            <person name="Armbrust E.V."/>
            <person name="Aves S.J."/>
            <person name="Beiko R.G."/>
            <person name="Coutinho P."/>
            <person name="Dacks J.B."/>
            <person name="Durnford D.G."/>
            <person name="Fast N.M."/>
            <person name="Green B.R."/>
            <person name="Grisdale C."/>
            <person name="Hempe F."/>
            <person name="Henrissat B."/>
            <person name="Hoppner M.P."/>
            <person name="Ishida K.-I."/>
            <person name="Kim E."/>
            <person name="Koreny L."/>
            <person name="Kroth P.G."/>
            <person name="Liu Y."/>
            <person name="Malik S.-B."/>
            <person name="Maier U.G."/>
            <person name="McRose D."/>
            <person name="Mock T."/>
            <person name="Neilson J.A."/>
            <person name="Onodera N.T."/>
            <person name="Poole A.M."/>
            <person name="Pritham E.J."/>
            <person name="Richards T.A."/>
            <person name="Rocap G."/>
            <person name="Roy S.W."/>
            <person name="Sarai C."/>
            <person name="Schaack S."/>
            <person name="Shirato S."/>
            <person name="Slamovits C.H."/>
            <person name="Spencer D.F."/>
            <person name="Suzuki S."/>
            <person name="Worden A.Z."/>
            <person name="Zauner S."/>
            <person name="Barry K."/>
            <person name="Bell C."/>
            <person name="Bharti A.K."/>
            <person name="Crow J.A."/>
            <person name="Grimwood J."/>
            <person name="Kramer R."/>
            <person name="Lindquist E."/>
            <person name="Lucas S."/>
            <person name="Salamov A."/>
            <person name="McFadden G.I."/>
            <person name="Lane C.E."/>
            <person name="Keeling P.J."/>
            <person name="Gray M.W."/>
            <person name="Grigoriev I.V."/>
            <person name="Archibald J.M."/>
        </authorList>
    </citation>
    <scope>NUCLEOTIDE SEQUENCE</scope>
    <source>
        <strain evidence="5">CCMP2712</strain>
    </source>
</reference>
<dbReference type="RefSeq" id="XP_005818136.1">
    <property type="nucleotide sequence ID" value="XM_005818079.1"/>
</dbReference>
<dbReference type="GeneID" id="17287876"/>
<dbReference type="EnsemblProtists" id="EKX31156">
    <property type="protein sequence ID" value="EKX31156"/>
    <property type="gene ID" value="GUITHDRAFT_156668"/>
</dbReference>
<dbReference type="KEGG" id="gtt:GUITHDRAFT_156668"/>
<reference evidence="4" key="3">
    <citation type="submission" date="2016-03" db="UniProtKB">
        <authorList>
            <consortium name="EnsemblProtists"/>
        </authorList>
    </citation>
    <scope>IDENTIFICATION</scope>
</reference>
<reference evidence="3 5" key="1">
    <citation type="journal article" date="2012" name="Nature">
        <title>Algal genomes reveal evolutionary mosaicism and the fate of nucleomorphs.</title>
        <authorList>
            <consortium name="DOE Joint Genome Institute"/>
            <person name="Curtis B.A."/>
            <person name="Tanifuji G."/>
            <person name="Burki F."/>
            <person name="Gruber A."/>
            <person name="Irimia M."/>
            <person name="Maruyama S."/>
            <person name="Arias M.C."/>
            <person name="Ball S.G."/>
            <person name="Gile G.H."/>
            <person name="Hirakawa Y."/>
            <person name="Hopkins J.F."/>
            <person name="Kuo A."/>
            <person name="Rensing S.A."/>
            <person name="Schmutz J."/>
            <person name="Symeonidi A."/>
            <person name="Elias M."/>
            <person name="Eveleigh R.J."/>
            <person name="Herman E.K."/>
            <person name="Klute M.J."/>
            <person name="Nakayama T."/>
            <person name="Obornik M."/>
            <person name="Reyes-Prieto A."/>
            <person name="Armbrust E.V."/>
            <person name="Aves S.J."/>
            <person name="Beiko R.G."/>
            <person name="Coutinho P."/>
            <person name="Dacks J.B."/>
            <person name="Durnford D.G."/>
            <person name="Fast N.M."/>
            <person name="Green B.R."/>
            <person name="Grisdale C.J."/>
            <person name="Hempel F."/>
            <person name="Henrissat B."/>
            <person name="Hoppner M.P."/>
            <person name="Ishida K."/>
            <person name="Kim E."/>
            <person name="Koreny L."/>
            <person name="Kroth P.G."/>
            <person name="Liu Y."/>
            <person name="Malik S.B."/>
            <person name="Maier U.G."/>
            <person name="McRose D."/>
            <person name="Mock T."/>
            <person name="Neilson J.A."/>
            <person name="Onodera N.T."/>
            <person name="Poole A.M."/>
            <person name="Pritham E.J."/>
            <person name="Richards T.A."/>
            <person name="Rocap G."/>
            <person name="Roy S.W."/>
            <person name="Sarai C."/>
            <person name="Schaack S."/>
            <person name="Shirato S."/>
            <person name="Slamovits C.H."/>
            <person name="Spencer D.F."/>
            <person name="Suzuki S."/>
            <person name="Worden A.Z."/>
            <person name="Zauner S."/>
            <person name="Barry K."/>
            <person name="Bell C."/>
            <person name="Bharti A.K."/>
            <person name="Crow J.A."/>
            <person name="Grimwood J."/>
            <person name="Kramer R."/>
            <person name="Lindquist E."/>
            <person name="Lucas S."/>
            <person name="Salamov A."/>
            <person name="McFadden G.I."/>
            <person name="Lane C.E."/>
            <person name="Keeling P.J."/>
            <person name="Gray M.W."/>
            <person name="Grigoriev I.V."/>
            <person name="Archibald J.M."/>
        </authorList>
    </citation>
    <scope>NUCLEOTIDE SEQUENCE</scope>
    <source>
        <strain evidence="3 5">CCMP2712</strain>
    </source>
</reference>
<organism evidence="3">
    <name type="scientific">Guillardia theta (strain CCMP2712)</name>
    <name type="common">Cryptophyte</name>
    <dbReference type="NCBI Taxonomy" id="905079"/>
    <lineage>
        <taxon>Eukaryota</taxon>
        <taxon>Cryptophyceae</taxon>
        <taxon>Pyrenomonadales</taxon>
        <taxon>Geminigeraceae</taxon>
        <taxon>Guillardia</taxon>
    </lineage>
</organism>
<dbReference type="EMBL" id="JH993345">
    <property type="protein sequence ID" value="EKX31156.1"/>
    <property type="molecule type" value="Genomic_DNA"/>
</dbReference>
<feature type="domain" description="PH" evidence="2">
    <location>
        <begin position="116"/>
        <end position="218"/>
    </location>
</feature>
<accession>L1I4I3</accession>